<accession>A0ABW0D7V7</accession>
<organism evidence="3 4">
    <name type="scientific">Streptomyces fimbriatus</name>
    <dbReference type="NCBI Taxonomy" id="68197"/>
    <lineage>
        <taxon>Bacteria</taxon>
        <taxon>Bacillati</taxon>
        <taxon>Actinomycetota</taxon>
        <taxon>Actinomycetes</taxon>
        <taxon>Kitasatosporales</taxon>
        <taxon>Streptomycetaceae</taxon>
        <taxon>Streptomyces</taxon>
    </lineage>
</organism>
<feature type="domain" description="Methyltransferase type 11" evidence="2">
    <location>
        <begin position="56"/>
        <end position="96"/>
    </location>
</feature>
<evidence type="ECO:0000313" key="4">
    <source>
        <dbReference type="Proteomes" id="UP001596156"/>
    </source>
</evidence>
<dbReference type="InterPro" id="IPR029063">
    <property type="entry name" value="SAM-dependent_MTases_sf"/>
</dbReference>
<gene>
    <name evidence="3" type="ORF">ACFPN6_16385</name>
</gene>
<dbReference type="RefSeq" id="WP_309061716.1">
    <property type="nucleotide sequence ID" value="NZ_BAAASS010000010.1"/>
</dbReference>
<reference evidence="4" key="1">
    <citation type="journal article" date="2019" name="Int. J. Syst. Evol. Microbiol.">
        <title>The Global Catalogue of Microorganisms (GCM) 10K type strain sequencing project: providing services to taxonomists for standard genome sequencing and annotation.</title>
        <authorList>
            <consortium name="The Broad Institute Genomics Platform"/>
            <consortium name="The Broad Institute Genome Sequencing Center for Infectious Disease"/>
            <person name="Wu L."/>
            <person name="Ma J."/>
        </authorList>
    </citation>
    <scope>NUCLEOTIDE SEQUENCE [LARGE SCALE GENOMIC DNA]</scope>
    <source>
        <strain evidence="4">CCM 8479</strain>
    </source>
</reference>
<dbReference type="GO" id="GO:0032259">
    <property type="term" value="P:methylation"/>
    <property type="evidence" value="ECO:0007669"/>
    <property type="project" value="UniProtKB-KW"/>
</dbReference>
<keyword evidence="4" id="KW-1185">Reference proteome</keyword>
<dbReference type="Gene3D" id="3.40.50.150">
    <property type="entry name" value="Vaccinia Virus protein VP39"/>
    <property type="match status" value="1"/>
</dbReference>
<evidence type="ECO:0000259" key="2">
    <source>
        <dbReference type="Pfam" id="PF08241"/>
    </source>
</evidence>
<dbReference type="GO" id="GO:0008168">
    <property type="term" value="F:methyltransferase activity"/>
    <property type="evidence" value="ECO:0007669"/>
    <property type="project" value="UniProtKB-KW"/>
</dbReference>
<name>A0ABW0D7V7_STRFI</name>
<keyword evidence="3" id="KW-0489">Methyltransferase</keyword>
<dbReference type="Pfam" id="PF08241">
    <property type="entry name" value="Methyltransf_11"/>
    <property type="match status" value="1"/>
</dbReference>
<protein>
    <submittedName>
        <fullName evidence="3">Methyltransferase domain-containing protein</fullName>
    </submittedName>
</protein>
<dbReference type="EMBL" id="JBHSKL010000017">
    <property type="protein sequence ID" value="MFC5226149.1"/>
    <property type="molecule type" value="Genomic_DNA"/>
</dbReference>
<evidence type="ECO:0000313" key="3">
    <source>
        <dbReference type="EMBL" id="MFC5226149.1"/>
    </source>
</evidence>
<keyword evidence="3" id="KW-0808">Transferase</keyword>
<dbReference type="Proteomes" id="UP001596156">
    <property type="component" value="Unassembled WGS sequence"/>
</dbReference>
<proteinExistence type="predicted"/>
<feature type="region of interest" description="Disordered" evidence="1">
    <location>
        <begin position="1"/>
        <end position="22"/>
    </location>
</feature>
<comment type="caution">
    <text evidence="3">The sequence shown here is derived from an EMBL/GenBank/DDBJ whole genome shotgun (WGS) entry which is preliminary data.</text>
</comment>
<dbReference type="InterPro" id="IPR013216">
    <property type="entry name" value="Methyltransf_11"/>
</dbReference>
<sequence length="284" mass="30456">MTPTLVRQHPPHAGDVPRVDPRARARDWSEIQERMLVPLFEAVYERLDVGPATRLLGLGCGSGLALLMAASRGATITGVDTSADRLALARERLLPDERDTHARTDTRIVDGSPADTARADTPPYTVLTAFEPIGCLAGDAEGLGELLAEATPLAERGAAVVLAGWGPPERCATTSVLRVATKLAEPLRAAGAWRPAHRDDLEQVAQRAGLRPDGSGRVACPFGYADVDSAVRGLKSTGLFDPAITATDQVQVDKELAEALHPYQRRDGTVWMPNVFRYLIARTA</sequence>
<evidence type="ECO:0000256" key="1">
    <source>
        <dbReference type="SAM" id="MobiDB-lite"/>
    </source>
</evidence>
<dbReference type="SUPFAM" id="SSF53335">
    <property type="entry name" value="S-adenosyl-L-methionine-dependent methyltransferases"/>
    <property type="match status" value="1"/>
</dbReference>